<evidence type="ECO:0000256" key="2">
    <source>
        <dbReference type="ARBA" id="ARBA00022801"/>
    </source>
</evidence>
<dbReference type="OrthoDB" id="248552at2"/>
<gene>
    <name evidence="3" type="primary">astB</name>
    <name evidence="3" type="ORF">K239x_53740</name>
</gene>
<evidence type="ECO:0000313" key="3">
    <source>
        <dbReference type="EMBL" id="QDT13356.1"/>
    </source>
</evidence>
<dbReference type="Gene3D" id="3.75.10.20">
    <property type="entry name" value="Succinylarginine dihydrolase"/>
    <property type="match status" value="1"/>
</dbReference>
<protein>
    <submittedName>
        <fullName evidence="3">N-succinylarginine dihydrolase</fullName>
        <ecNumber evidence="3">3.5.3.23</ecNumber>
    </submittedName>
</protein>
<sequence>MTLVEAQIDRIVGPTHHFGGLGVGNIASQQHQGQTSNPRAAALQGLDKMRTVASLGVPQVILPPQIRPPIDLLHDLGFTGSLTEILPQVANDAPELLSAVMSSSAMWTANAATVTASVDSAHGTPTMTVANLSSSLHRAIEPQQTLCDLQRLFASFATIIAPLPGGAAMRDEGAANHMRLGSDLESPGIHIFVYGDQAPLPHRFWPRQTLAACQAVARQHGLPPENTFFLKQHPETIDAGAFHNDVVAASHHNLFLHHASAYYRADDTLAQIQRRFDDLHADGLRRIEIPESELSRTDAISTYLFNSQIVSSSTDQRPTLLCPMQVAENSCAASIVQRWIDEGLFADAKFLELRQSMSGGGGPACLRLRVPMKTRELSDLKTSCQWSASLDRALRQVIQEDYPESLDRDDLTNWQIAEKCLAAARRIQDLLAPTR</sequence>
<dbReference type="Proteomes" id="UP000319817">
    <property type="component" value="Chromosome"/>
</dbReference>
<dbReference type="GO" id="GO:0009015">
    <property type="term" value="F:N-succinylarginine dihydrolase activity"/>
    <property type="evidence" value="ECO:0007669"/>
    <property type="project" value="UniProtKB-EC"/>
</dbReference>
<proteinExistence type="predicted"/>
<dbReference type="SUPFAM" id="SSF55909">
    <property type="entry name" value="Pentein"/>
    <property type="match status" value="1"/>
</dbReference>
<dbReference type="Pfam" id="PF04996">
    <property type="entry name" value="AstB"/>
    <property type="match status" value="1"/>
</dbReference>
<dbReference type="GO" id="GO:0006525">
    <property type="term" value="P:arginine metabolic process"/>
    <property type="evidence" value="ECO:0007669"/>
    <property type="project" value="UniProtKB-KW"/>
</dbReference>
<accession>A0A517P1V5</accession>
<keyword evidence="2 3" id="KW-0378">Hydrolase</keyword>
<evidence type="ECO:0000313" key="4">
    <source>
        <dbReference type="Proteomes" id="UP000319817"/>
    </source>
</evidence>
<dbReference type="EMBL" id="CP036526">
    <property type="protein sequence ID" value="QDT13356.1"/>
    <property type="molecule type" value="Genomic_DNA"/>
</dbReference>
<name>A0A517P1V5_9BACT</name>
<dbReference type="InterPro" id="IPR037031">
    <property type="entry name" value="AstB_sf"/>
</dbReference>
<dbReference type="EC" id="3.5.3.23" evidence="3"/>
<keyword evidence="4" id="KW-1185">Reference proteome</keyword>
<reference evidence="3 4" key="1">
    <citation type="submission" date="2019-02" db="EMBL/GenBank/DDBJ databases">
        <title>Deep-cultivation of Planctomycetes and their phenomic and genomic characterization uncovers novel biology.</title>
        <authorList>
            <person name="Wiegand S."/>
            <person name="Jogler M."/>
            <person name="Boedeker C."/>
            <person name="Pinto D."/>
            <person name="Vollmers J."/>
            <person name="Rivas-Marin E."/>
            <person name="Kohn T."/>
            <person name="Peeters S.H."/>
            <person name="Heuer A."/>
            <person name="Rast P."/>
            <person name="Oberbeckmann S."/>
            <person name="Bunk B."/>
            <person name="Jeske O."/>
            <person name="Meyerdierks A."/>
            <person name="Storesund J.E."/>
            <person name="Kallscheuer N."/>
            <person name="Luecker S."/>
            <person name="Lage O.M."/>
            <person name="Pohl T."/>
            <person name="Merkel B.J."/>
            <person name="Hornburger P."/>
            <person name="Mueller R.-W."/>
            <person name="Bruemmer F."/>
            <person name="Labrenz M."/>
            <person name="Spormann A.M."/>
            <person name="Op den Camp H."/>
            <person name="Overmann J."/>
            <person name="Amann R."/>
            <person name="Jetten M.S.M."/>
            <person name="Mascher T."/>
            <person name="Medema M.H."/>
            <person name="Devos D.P."/>
            <person name="Kaster A.-K."/>
            <person name="Ovreas L."/>
            <person name="Rohde M."/>
            <person name="Galperin M.Y."/>
            <person name="Jogler C."/>
        </authorList>
    </citation>
    <scope>NUCLEOTIDE SEQUENCE [LARGE SCALE GENOMIC DNA]</scope>
    <source>
        <strain evidence="3 4">K23_9</strain>
    </source>
</reference>
<evidence type="ECO:0000256" key="1">
    <source>
        <dbReference type="ARBA" id="ARBA00022503"/>
    </source>
</evidence>
<dbReference type="AlphaFoldDB" id="A0A517P1V5"/>
<keyword evidence="1" id="KW-0056">Arginine metabolism</keyword>
<dbReference type="NCBIfam" id="NF009789">
    <property type="entry name" value="PRK13281.1"/>
    <property type="match status" value="1"/>
</dbReference>
<dbReference type="InterPro" id="IPR007079">
    <property type="entry name" value="SuccinylArg_d-Hdrlase_AstB"/>
</dbReference>
<dbReference type="RefSeq" id="WP_145421102.1">
    <property type="nucleotide sequence ID" value="NZ_CP036526.1"/>
</dbReference>
<organism evidence="3 4">
    <name type="scientific">Stieleria marina</name>
    <dbReference type="NCBI Taxonomy" id="1930275"/>
    <lineage>
        <taxon>Bacteria</taxon>
        <taxon>Pseudomonadati</taxon>
        <taxon>Planctomycetota</taxon>
        <taxon>Planctomycetia</taxon>
        <taxon>Pirellulales</taxon>
        <taxon>Pirellulaceae</taxon>
        <taxon>Stieleria</taxon>
    </lineage>
</organism>
<dbReference type="PANTHER" id="PTHR30420:SF2">
    <property type="entry name" value="N-SUCCINYLARGININE DIHYDROLASE"/>
    <property type="match status" value="1"/>
</dbReference>
<dbReference type="PANTHER" id="PTHR30420">
    <property type="entry name" value="N-SUCCINYLARGININE DIHYDROLASE"/>
    <property type="match status" value="1"/>
</dbReference>